<sequence>MMSRLVELKDVLEGMTSTTAILPGGMGLDISSTDWLTLSQMVDVLKPFKETTKVLCALDASLGQVIPLVHALDRGLTSCLAEGHSLLPRSRALVLRLQDGIRNQLHPLCKDRVYQLSCLCDPRIKGSLAGSLAELQGLKAELSLEVCKVTGGQGRQALSGMRGHQVELREGSSQEGSLSRCANPRPSKPTYLASVIAWAVSSSAGERPSEEQESAEAMVMDYMSEPLQPPMADPLRYWASKAEIWPPLSSVAMDLLSIPPTSIQSEQVFSQLGDVLMPHCSCLDPGTVERLAFIRFNLSALRFPSLEP</sequence>
<dbReference type="PANTHER" id="PTHR47241:SF1">
    <property type="entry name" value="BED-TYPE DOMAIN-CONTAINING PROTEIN"/>
    <property type="match status" value="1"/>
</dbReference>
<dbReference type="AlphaFoldDB" id="A0A9Q1AQD9"/>
<evidence type="ECO:0000259" key="1">
    <source>
        <dbReference type="Pfam" id="PF05699"/>
    </source>
</evidence>
<dbReference type="OrthoDB" id="9050141at2759"/>
<dbReference type="GO" id="GO:0046983">
    <property type="term" value="F:protein dimerization activity"/>
    <property type="evidence" value="ECO:0007669"/>
    <property type="project" value="InterPro"/>
</dbReference>
<dbReference type="InterPro" id="IPR012337">
    <property type="entry name" value="RNaseH-like_sf"/>
</dbReference>
<dbReference type="SUPFAM" id="SSF53098">
    <property type="entry name" value="Ribonuclease H-like"/>
    <property type="match status" value="1"/>
</dbReference>
<dbReference type="InterPro" id="IPR008906">
    <property type="entry name" value="HATC_C_dom"/>
</dbReference>
<evidence type="ECO:0000313" key="2">
    <source>
        <dbReference type="EMBL" id="KAJ7303328.1"/>
    </source>
</evidence>
<feature type="domain" description="HAT C-terminal dimerisation" evidence="1">
    <location>
        <begin position="220"/>
        <end position="298"/>
    </location>
</feature>
<dbReference type="InterPro" id="IPR052865">
    <property type="entry name" value="Zinc_finger_BED"/>
</dbReference>
<organism evidence="2 3">
    <name type="scientific">Phrynocephalus forsythii</name>
    <dbReference type="NCBI Taxonomy" id="171643"/>
    <lineage>
        <taxon>Eukaryota</taxon>
        <taxon>Metazoa</taxon>
        <taxon>Chordata</taxon>
        <taxon>Craniata</taxon>
        <taxon>Vertebrata</taxon>
        <taxon>Euteleostomi</taxon>
        <taxon>Lepidosauria</taxon>
        <taxon>Squamata</taxon>
        <taxon>Bifurcata</taxon>
        <taxon>Unidentata</taxon>
        <taxon>Episquamata</taxon>
        <taxon>Toxicofera</taxon>
        <taxon>Iguania</taxon>
        <taxon>Acrodonta</taxon>
        <taxon>Agamidae</taxon>
        <taxon>Agaminae</taxon>
        <taxon>Phrynocephalus</taxon>
    </lineage>
</organism>
<dbReference type="Proteomes" id="UP001142489">
    <property type="component" value="Unassembled WGS sequence"/>
</dbReference>
<protein>
    <recommendedName>
        <fullName evidence="1">HAT C-terminal dimerisation domain-containing protein</fullName>
    </recommendedName>
</protein>
<keyword evidence="3" id="KW-1185">Reference proteome</keyword>
<proteinExistence type="predicted"/>
<dbReference type="GO" id="GO:0005634">
    <property type="term" value="C:nucleus"/>
    <property type="evidence" value="ECO:0007669"/>
    <property type="project" value="TreeGrafter"/>
</dbReference>
<evidence type="ECO:0000313" key="3">
    <source>
        <dbReference type="Proteomes" id="UP001142489"/>
    </source>
</evidence>
<dbReference type="Pfam" id="PF05699">
    <property type="entry name" value="Dimer_Tnp_hAT"/>
    <property type="match status" value="1"/>
</dbReference>
<reference evidence="2" key="1">
    <citation type="journal article" date="2023" name="DNA Res.">
        <title>Chromosome-level genome assembly of Phrynocephalus forsythii using third-generation DNA sequencing and Hi-C analysis.</title>
        <authorList>
            <person name="Qi Y."/>
            <person name="Zhao W."/>
            <person name="Zhao Y."/>
            <person name="Niu C."/>
            <person name="Cao S."/>
            <person name="Zhang Y."/>
        </authorList>
    </citation>
    <scope>NUCLEOTIDE SEQUENCE</scope>
    <source>
        <tissue evidence="2">Muscle</tissue>
    </source>
</reference>
<dbReference type="EMBL" id="JAPFRF010000024">
    <property type="protein sequence ID" value="KAJ7303328.1"/>
    <property type="molecule type" value="Genomic_DNA"/>
</dbReference>
<comment type="caution">
    <text evidence="2">The sequence shown here is derived from an EMBL/GenBank/DDBJ whole genome shotgun (WGS) entry which is preliminary data.</text>
</comment>
<accession>A0A9Q1AQD9</accession>
<gene>
    <name evidence="2" type="ORF">JRQ81_012270</name>
</gene>
<dbReference type="PANTHER" id="PTHR47241">
    <property type="entry name" value="FINGER PROTEIN, PUTATIVE-RELATED"/>
    <property type="match status" value="1"/>
</dbReference>
<name>A0A9Q1AQD9_9SAUR</name>